<evidence type="ECO:0000256" key="1">
    <source>
        <dbReference type="SAM" id="MobiDB-lite"/>
    </source>
</evidence>
<feature type="compositionally biased region" description="Basic and acidic residues" evidence="1">
    <location>
        <begin position="236"/>
        <end position="250"/>
    </location>
</feature>
<dbReference type="Proteomes" id="UP001433268">
    <property type="component" value="Unassembled WGS sequence"/>
</dbReference>
<keyword evidence="3" id="KW-1185">Reference proteome</keyword>
<reference evidence="2 3" key="1">
    <citation type="submission" date="2023-01" db="EMBL/GenBank/DDBJ databases">
        <title>Analysis of 21 Apiospora genomes using comparative genomics revels a genus with tremendous synthesis potential of carbohydrate active enzymes and secondary metabolites.</title>
        <authorList>
            <person name="Sorensen T."/>
        </authorList>
    </citation>
    <scope>NUCLEOTIDE SEQUENCE [LARGE SCALE GENOMIC DNA]</scope>
    <source>
        <strain evidence="2 3">CBS 114990</strain>
    </source>
</reference>
<evidence type="ECO:0000313" key="2">
    <source>
        <dbReference type="EMBL" id="KAK8071229.1"/>
    </source>
</evidence>
<evidence type="ECO:0000313" key="3">
    <source>
        <dbReference type="Proteomes" id="UP001433268"/>
    </source>
</evidence>
<name>A0ABR1VJ33_9PEZI</name>
<comment type="caution">
    <text evidence="2">The sequence shown here is derived from an EMBL/GenBank/DDBJ whole genome shotgun (WGS) entry which is preliminary data.</text>
</comment>
<gene>
    <name evidence="2" type="ORF">PG997_011432</name>
</gene>
<proteinExistence type="predicted"/>
<feature type="compositionally biased region" description="Polar residues" evidence="1">
    <location>
        <begin position="251"/>
        <end position="272"/>
    </location>
</feature>
<dbReference type="GeneID" id="92048807"/>
<dbReference type="RefSeq" id="XP_066665037.1">
    <property type="nucleotide sequence ID" value="XM_066815747.1"/>
</dbReference>
<accession>A0ABR1VJ33</accession>
<sequence length="284" mass="31766">MFQTEIGTKFTGSPAAEPLLMSRAIFNEKCLDRYIYKEIVEVVNEALYCVQPEGARFHIGEGSRCSANNNADSRLYPDWGMVQDIKSSTSTDKETLRNALLGDTKLHIKWSPGSKDADEKEWRKVLSQITSYMAENNSRYGFIITEAYLVVLRLSYDRSVTERTVDWHERTYDSPEYCAVPWVTADELPSDKGKEKEKAKPRLTAKLALFCLALLASGDRKIAKSYPSLESDTEGEDPHEPGPSFDDAKDNTNASDRSTESASTDEVQTQHSPYGGPSKKDPVG</sequence>
<dbReference type="EMBL" id="JAQQWN010000008">
    <property type="protein sequence ID" value="KAK8071229.1"/>
    <property type="molecule type" value="Genomic_DNA"/>
</dbReference>
<organism evidence="2 3">
    <name type="scientific">Apiospora hydei</name>
    <dbReference type="NCBI Taxonomy" id="1337664"/>
    <lineage>
        <taxon>Eukaryota</taxon>
        <taxon>Fungi</taxon>
        <taxon>Dikarya</taxon>
        <taxon>Ascomycota</taxon>
        <taxon>Pezizomycotina</taxon>
        <taxon>Sordariomycetes</taxon>
        <taxon>Xylariomycetidae</taxon>
        <taxon>Amphisphaeriales</taxon>
        <taxon>Apiosporaceae</taxon>
        <taxon>Apiospora</taxon>
    </lineage>
</organism>
<protein>
    <submittedName>
        <fullName evidence="2">Uncharacterized protein</fullName>
    </submittedName>
</protein>
<feature type="region of interest" description="Disordered" evidence="1">
    <location>
        <begin position="226"/>
        <end position="284"/>
    </location>
</feature>